<protein>
    <recommendedName>
        <fullName evidence="2">inorganic diphosphatase</fullName>
        <ecNumber evidence="2">3.6.1.1</ecNumber>
    </recommendedName>
    <alternativeName>
        <fullName evidence="6">Pyrophosphate phospho-hydrolase</fullName>
    </alternativeName>
</protein>
<proteinExistence type="predicted"/>
<dbReference type="GO" id="GO:0046872">
    <property type="term" value="F:metal ion binding"/>
    <property type="evidence" value="ECO:0007669"/>
    <property type="project" value="UniProtKB-KW"/>
</dbReference>
<dbReference type="PANTHER" id="PTHR12112:SF22">
    <property type="entry name" value="MANGANESE-DEPENDENT INORGANIC PYROPHOSPHATASE-RELATED"/>
    <property type="match status" value="1"/>
</dbReference>
<dbReference type="SMART" id="SM01131">
    <property type="entry name" value="DHHA2"/>
    <property type="match status" value="1"/>
</dbReference>
<dbReference type="OrthoDB" id="114945at2157"/>
<accession>A0A2H4Q412</accession>
<dbReference type="PANTHER" id="PTHR12112">
    <property type="entry name" value="BNIP - RELATED"/>
    <property type="match status" value="1"/>
</dbReference>
<dbReference type="InterPro" id="IPR004097">
    <property type="entry name" value="DHHA2"/>
</dbReference>
<dbReference type="STRING" id="1073996.SAMN05444271_11020"/>
<evidence type="ECO:0000313" key="9">
    <source>
        <dbReference type="EMBL" id="SEI87061.1"/>
    </source>
</evidence>
<keyword evidence="4" id="KW-0378">Hydrolase</keyword>
<dbReference type="GO" id="GO:0005737">
    <property type="term" value="C:cytoplasm"/>
    <property type="evidence" value="ECO:0007669"/>
    <property type="project" value="InterPro"/>
</dbReference>
<gene>
    <name evidence="9" type="ORF">SAMN05444271_11020</name>
</gene>
<dbReference type="RefSeq" id="WP_088901980.1">
    <property type="nucleotide sequence ID" value="NZ_CP024845.1"/>
</dbReference>
<dbReference type="GeneID" id="35003139"/>
<evidence type="ECO:0000256" key="6">
    <source>
        <dbReference type="ARBA" id="ARBA00032535"/>
    </source>
</evidence>
<dbReference type="InterPro" id="IPR038763">
    <property type="entry name" value="DHH_sf"/>
</dbReference>
<dbReference type="Gene3D" id="3.10.310.20">
    <property type="entry name" value="DHHA2 domain"/>
    <property type="match status" value="1"/>
</dbReference>
<dbReference type="Proteomes" id="UP000198888">
    <property type="component" value="Unassembled WGS sequence"/>
</dbReference>
<sequence length="313" mass="33728">MDSESTVVVGHTRPDADSVCSAIAFAALKSAEGTPTTPLIQGPINAESEYLLERFEVSVPEERRTVGDYDVILVDHSERDQAPEDLSPDQLRGIVDHHRIGDLQSSRPAFYFADVVGCTATLIHELAERREVSLDRSTRGLMLGAILSDTMLLASPTTTDRDRDASAALAESLAVDREDFGQKQFEAKSTVGSLPPSEALKGDLKVYDTSHGAVAIGQIEVADSEAILTEKGAYIEAMEQLQDEGDYHGVVLLVTDIPAKGSHVLVVSTDDSAYESALDITLSDRSQFVDGLLSRKKQVVPPLLEAFGSSKLT</sequence>
<evidence type="ECO:0000256" key="5">
    <source>
        <dbReference type="ARBA" id="ARBA00023211"/>
    </source>
</evidence>
<dbReference type="Pfam" id="PF01368">
    <property type="entry name" value="DHH"/>
    <property type="match status" value="1"/>
</dbReference>
<comment type="catalytic activity">
    <reaction evidence="7">
        <text>diphosphate + H2O = 2 phosphate + H(+)</text>
        <dbReference type="Rhea" id="RHEA:24576"/>
        <dbReference type="ChEBI" id="CHEBI:15377"/>
        <dbReference type="ChEBI" id="CHEBI:15378"/>
        <dbReference type="ChEBI" id="CHEBI:33019"/>
        <dbReference type="ChEBI" id="CHEBI:43474"/>
        <dbReference type="EC" id="3.6.1.1"/>
    </reaction>
</comment>
<evidence type="ECO:0000259" key="8">
    <source>
        <dbReference type="SMART" id="SM01131"/>
    </source>
</evidence>
<dbReference type="Pfam" id="PF02833">
    <property type="entry name" value="DHHA2"/>
    <property type="match status" value="1"/>
</dbReference>
<reference evidence="9 10" key="1">
    <citation type="submission" date="2016-10" db="EMBL/GenBank/DDBJ databases">
        <authorList>
            <person name="de Groot N.N."/>
        </authorList>
    </citation>
    <scope>NUCLEOTIDE SEQUENCE [LARGE SCALE GENOMIC DNA]</scope>
    <source>
        <strain evidence="9 10">DSM 22187</strain>
    </source>
</reference>
<dbReference type="FunFam" id="3.90.1640.10:FF:000001">
    <property type="entry name" value="Probable manganese-dependent inorganic pyrophosphatase"/>
    <property type="match status" value="1"/>
</dbReference>
<name>A0A1H6U450_9EURY</name>
<dbReference type="KEGG" id="hae:halTADL_2361"/>
<evidence type="ECO:0000256" key="3">
    <source>
        <dbReference type="ARBA" id="ARBA00022723"/>
    </source>
</evidence>
<comment type="cofactor">
    <cofactor evidence="1">
        <name>Mn(2+)</name>
        <dbReference type="ChEBI" id="CHEBI:29035"/>
    </cofactor>
</comment>
<dbReference type="Gene3D" id="3.90.1640.10">
    <property type="entry name" value="inorganic pyrophosphatase (n-terminal core)"/>
    <property type="match status" value="1"/>
</dbReference>
<keyword evidence="3" id="KW-0479">Metal-binding</keyword>
<dbReference type="NCBIfam" id="NF003877">
    <property type="entry name" value="PRK05427.1"/>
    <property type="match status" value="1"/>
</dbReference>
<evidence type="ECO:0000313" key="10">
    <source>
        <dbReference type="Proteomes" id="UP000198888"/>
    </source>
</evidence>
<evidence type="ECO:0000256" key="7">
    <source>
        <dbReference type="ARBA" id="ARBA00047820"/>
    </source>
</evidence>
<evidence type="ECO:0000256" key="4">
    <source>
        <dbReference type="ARBA" id="ARBA00022801"/>
    </source>
</evidence>
<dbReference type="GO" id="GO:0004427">
    <property type="term" value="F:inorganic diphosphate phosphatase activity"/>
    <property type="evidence" value="ECO:0007669"/>
    <property type="project" value="UniProtKB-EC"/>
</dbReference>
<dbReference type="EMBL" id="FNYR01000010">
    <property type="protein sequence ID" value="SEI87061.1"/>
    <property type="molecule type" value="Genomic_DNA"/>
</dbReference>
<evidence type="ECO:0000256" key="2">
    <source>
        <dbReference type="ARBA" id="ARBA00012146"/>
    </source>
</evidence>
<keyword evidence="10" id="KW-1185">Reference proteome</keyword>
<dbReference type="InterPro" id="IPR001667">
    <property type="entry name" value="DDH_dom"/>
</dbReference>
<evidence type="ECO:0000256" key="1">
    <source>
        <dbReference type="ARBA" id="ARBA00001936"/>
    </source>
</evidence>
<dbReference type="SUPFAM" id="SSF64182">
    <property type="entry name" value="DHH phosphoesterases"/>
    <property type="match status" value="1"/>
</dbReference>
<feature type="domain" description="DHHA2" evidence="8">
    <location>
        <begin position="181"/>
        <end position="307"/>
    </location>
</feature>
<accession>A0A1H6U450</accession>
<dbReference type="AlphaFoldDB" id="A0A1H6U450"/>
<dbReference type="EC" id="3.6.1.1" evidence="2"/>
<organism evidence="9 10">
    <name type="scientific">Halohasta litchfieldiae</name>
    <dbReference type="NCBI Taxonomy" id="1073996"/>
    <lineage>
        <taxon>Archaea</taxon>
        <taxon>Methanobacteriati</taxon>
        <taxon>Methanobacteriota</taxon>
        <taxon>Stenosarchaea group</taxon>
        <taxon>Halobacteria</taxon>
        <taxon>Halobacteriales</taxon>
        <taxon>Haloferacaceae</taxon>
        <taxon>Halohasta</taxon>
    </lineage>
</organism>
<keyword evidence="5" id="KW-0464">Manganese</keyword>
<dbReference type="InterPro" id="IPR038222">
    <property type="entry name" value="DHHA2_dom_sf"/>
</dbReference>